<evidence type="ECO:0000256" key="9">
    <source>
        <dbReference type="SAM" id="Phobius"/>
    </source>
</evidence>
<dbReference type="GO" id="GO:0005829">
    <property type="term" value="C:cytosol"/>
    <property type="evidence" value="ECO:0007669"/>
    <property type="project" value="GOC"/>
</dbReference>
<sequence>MTESRMKFLVVFVTLLPLMTYSLPEQGKWDHLMNETQPFWGVHKSLFAGANVHLTVHCLHENENPDLRIRIKWLIRKTPCWEEYASLDFEDYPTRRYSWETYLHKPDLVPESLKYSIPFYANKTEEDRCDATIKLKKYILNANGTGEEIATDSKTNIAVIQSSPGRNQDEIAAMASKAAVAEPILVIPEDGVYLLAINIEVVDQGTQSFSANVHIEMKSDYGYLSAVDWPFLHFYLVMCALYFIMSCVWIVLCATHWRDLLRVQMWIFAVSFLGMIEMAVFYAEYQSINSTGVSVTGAVLLAEIISCAKRTLARLLVVIVSLGFGIVKPRLGETLHRLVAVGVLYFFLASTEASLRILHPINGSSNRALMASIALSVLDAGICWWIFHALLSTTRTLRLRRNLVKLSLYRSFTNTLIFAVITSVGFMIWSIKFIKTAECLRDWKDIWIDDAYWHALFSVILFFIMLLWRPTNNNQRYSFSPLIDVGDDDEEEEDLVVNESFGNMKLRQKRSPSEKFVKGRNANLDEELRWVDENIPNDLAEGDLPALDSDEELMTSKFELSKMQ</sequence>
<dbReference type="GO" id="GO:0000139">
    <property type="term" value="C:Golgi membrane"/>
    <property type="evidence" value="ECO:0007669"/>
    <property type="project" value="UniProtKB-SubCell"/>
</dbReference>
<evidence type="ECO:0008006" key="15">
    <source>
        <dbReference type="Google" id="ProtNLM"/>
    </source>
</evidence>
<feature type="transmembrane region" description="Helical" evidence="9">
    <location>
        <begin position="370"/>
        <end position="391"/>
    </location>
</feature>
<accession>A0A8J2KBU1</accession>
<evidence type="ECO:0000256" key="6">
    <source>
        <dbReference type="ARBA" id="ARBA00023136"/>
    </source>
</evidence>
<evidence type="ECO:0000256" key="1">
    <source>
        <dbReference type="ARBA" id="ARBA00004653"/>
    </source>
</evidence>
<evidence type="ECO:0000313" key="13">
    <source>
        <dbReference type="EMBL" id="CAG7733372.1"/>
    </source>
</evidence>
<feature type="domain" description="TMEM87A/B GOLD" evidence="12">
    <location>
        <begin position="24"/>
        <end position="106"/>
    </location>
</feature>
<name>A0A8J2KBU1_9HEXA</name>
<evidence type="ECO:0000256" key="4">
    <source>
        <dbReference type="ARBA" id="ARBA00022989"/>
    </source>
</evidence>
<dbReference type="Pfam" id="PF06814">
    <property type="entry name" value="GOST_TM"/>
    <property type="match status" value="1"/>
</dbReference>
<dbReference type="InterPro" id="IPR009637">
    <property type="entry name" value="GPR107/GPR108-like"/>
</dbReference>
<keyword evidence="5" id="KW-0333">Golgi apparatus</keyword>
<protein>
    <recommendedName>
        <fullName evidence="15">Transmembrane protein 87A</fullName>
    </recommendedName>
</protein>
<comment type="similarity">
    <text evidence="8">Belongs to the LU7TM family. TMEM87 subfamily.</text>
</comment>
<reference evidence="13" key="1">
    <citation type="submission" date="2021-06" db="EMBL/GenBank/DDBJ databases">
        <authorList>
            <person name="Hodson N. C."/>
            <person name="Mongue J. A."/>
            <person name="Jaron S. K."/>
        </authorList>
    </citation>
    <scope>NUCLEOTIDE SEQUENCE</scope>
</reference>
<gene>
    <name evidence="13" type="ORF">AFUS01_LOCUS21820</name>
</gene>
<keyword evidence="7" id="KW-0325">Glycoprotein</keyword>
<evidence type="ECO:0000256" key="2">
    <source>
        <dbReference type="ARBA" id="ARBA00022692"/>
    </source>
</evidence>
<keyword evidence="4 9" id="KW-1133">Transmembrane helix</keyword>
<keyword evidence="2 9" id="KW-0812">Transmembrane</keyword>
<comment type="caution">
    <text evidence="13">The sequence shown here is derived from an EMBL/GenBank/DDBJ whole genome shotgun (WGS) entry which is preliminary data.</text>
</comment>
<dbReference type="Proteomes" id="UP000708208">
    <property type="component" value="Unassembled WGS sequence"/>
</dbReference>
<dbReference type="Pfam" id="PF21901">
    <property type="entry name" value="TMEM87A-B_GOLD"/>
    <property type="match status" value="1"/>
</dbReference>
<keyword evidence="6 9" id="KW-0472">Membrane</keyword>
<comment type="subcellular location">
    <subcellularLocation>
        <location evidence="1">Golgi apparatus membrane</location>
        <topology evidence="1">Multi-pass membrane protein</topology>
    </subcellularLocation>
</comment>
<evidence type="ECO:0000256" key="3">
    <source>
        <dbReference type="ARBA" id="ARBA00022729"/>
    </source>
</evidence>
<keyword evidence="14" id="KW-1185">Reference proteome</keyword>
<keyword evidence="3 10" id="KW-0732">Signal</keyword>
<evidence type="ECO:0000256" key="10">
    <source>
        <dbReference type="SAM" id="SignalP"/>
    </source>
</evidence>
<feature type="transmembrane region" description="Helical" evidence="9">
    <location>
        <begin position="232"/>
        <end position="253"/>
    </location>
</feature>
<feature type="transmembrane region" description="Helical" evidence="9">
    <location>
        <begin position="311"/>
        <end position="327"/>
    </location>
</feature>
<feature type="transmembrane region" description="Helical" evidence="9">
    <location>
        <begin position="339"/>
        <end position="358"/>
    </location>
</feature>
<dbReference type="GO" id="GO:0042147">
    <property type="term" value="P:retrograde transport, endosome to Golgi"/>
    <property type="evidence" value="ECO:0007669"/>
    <property type="project" value="TreeGrafter"/>
</dbReference>
<dbReference type="PANTHER" id="PTHR21229">
    <property type="entry name" value="LUNG SEVEN TRANSMEMBRANE RECEPTOR"/>
    <property type="match status" value="1"/>
</dbReference>
<feature type="signal peptide" evidence="10">
    <location>
        <begin position="1"/>
        <end position="24"/>
    </location>
</feature>
<evidence type="ECO:0000256" key="8">
    <source>
        <dbReference type="ARBA" id="ARBA00044946"/>
    </source>
</evidence>
<dbReference type="OrthoDB" id="19932at2759"/>
<evidence type="ECO:0000259" key="12">
    <source>
        <dbReference type="Pfam" id="PF21901"/>
    </source>
</evidence>
<dbReference type="AlphaFoldDB" id="A0A8J2KBU1"/>
<dbReference type="InterPro" id="IPR054101">
    <property type="entry name" value="TMEM87A/B_GOLD"/>
</dbReference>
<evidence type="ECO:0000259" key="11">
    <source>
        <dbReference type="Pfam" id="PF06814"/>
    </source>
</evidence>
<evidence type="ECO:0000256" key="5">
    <source>
        <dbReference type="ARBA" id="ARBA00023034"/>
    </source>
</evidence>
<dbReference type="EMBL" id="CAJVCH010247874">
    <property type="protein sequence ID" value="CAG7733372.1"/>
    <property type="molecule type" value="Genomic_DNA"/>
</dbReference>
<evidence type="ECO:0000256" key="7">
    <source>
        <dbReference type="ARBA" id="ARBA00023180"/>
    </source>
</evidence>
<dbReference type="InterPro" id="IPR053937">
    <property type="entry name" value="GOST_TM"/>
</dbReference>
<dbReference type="PANTHER" id="PTHR21229:SF1">
    <property type="entry name" value="GH17801P"/>
    <property type="match status" value="1"/>
</dbReference>
<evidence type="ECO:0000313" key="14">
    <source>
        <dbReference type="Proteomes" id="UP000708208"/>
    </source>
</evidence>
<feature type="transmembrane region" description="Helical" evidence="9">
    <location>
        <begin position="451"/>
        <end position="468"/>
    </location>
</feature>
<proteinExistence type="inferred from homology"/>
<feature type="transmembrane region" description="Helical" evidence="9">
    <location>
        <begin position="265"/>
        <end position="283"/>
    </location>
</feature>
<feature type="domain" description="GOST seven transmembrane" evidence="11">
    <location>
        <begin position="230"/>
        <end position="475"/>
    </location>
</feature>
<organism evidence="13 14">
    <name type="scientific">Allacma fusca</name>
    <dbReference type="NCBI Taxonomy" id="39272"/>
    <lineage>
        <taxon>Eukaryota</taxon>
        <taxon>Metazoa</taxon>
        <taxon>Ecdysozoa</taxon>
        <taxon>Arthropoda</taxon>
        <taxon>Hexapoda</taxon>
        <taxon>Collembola</taxon>
        <taxon>Symphypleona</taxon>
        <taxon>Sminthuridae</taxon>
        <taxon>Allacma</taxon>
    </lineage>
</organism>
<feature type="transmembrane region" description="Helical" evidence="9">
    <location>
        <begin position="412"/>
        <end position="431"/>
    </location>
</feature>
<feature type="chain" id="PRO_5035173709" description="Transmembrane protein 87A" evidence="10">
    <location>
        <begin position="25"/>
        <end position="564"/>
    </location>
</feature>